<dbReference type="Proteomes" id="UP000070444">
    <property type="component" value="Unassembled WGS sequence"/>
</dbReference>
<proteinExistence type="predicted"/>
<evidence type="ECO:0000259" key="1">
    <source>
        <dbReference type="Pfam" id="PF00168"/>
    </source>
</evidence>
<protein>
    <recommendedName>
        <fullName evidence="1">C2 domain-containing protein</fullName>
    </recommendedName>
</protein>
<feature type="domain" description="C2" evidence="1">
    <location>
        <begin position="24"/>
        <end position="101"/>
    </location>
</feature>
<dbReference type="EMBL" id="KQ964490">
    <property type="protein sequence ID" value="KXN70876.1"/>
    <property type="molecule type" value="Genomic_DNA"/>
</dbReference>
<sequence length="120" mass="13594">MICLLYLGSGRNLANNEGPLVKGDLCAISKTDGYINLSTHIKKAMKGNWDFYAIDFLDTVTKEDINVEVWKTDKVNDLYIGKCEIPFNSVYQQGKIYSWYTISDSANINHGEVYLKTKTV</sequence>
<dbReference type="InterPro" id="IPR035892">
    <property type="entry name" value="C2_domain_sf"/>
</dbReference>
<name>A0A137P789_CONC2</name>
<evidence type="ECO:0000313" key="3">
    <source>
        <dbReference type="Proteomes" id="UP000070444"/>
    </source>
</evidence>
<dbReference type="SUPFAM" id="SSF49562">
    <property type="entry name" value="C2 domain (Calcium/lipid-binding domain, CaLB)"/>
    <property type="match status" value="1"/>
</dbReference>
<evidence type="ECO:0000313" key="2">
    <source>
        <dbReference type="EMBL" id="KXN70876.1"/>
    </source>
</evidence>
<reference evidence="2 3" key="1">
    <citation type="journal article" date="2015" name="Genome Biol. Evol.">
        <title>Phylogenomic analyses indicate that early fungi evolved digesting cell walls of algal ancestors of land plants.</title>
        <authorList>
            <person name="Chang Y."/>
            <person name="Wang S."/>
            <person name="Sekimoto S."/>
            <person name="Aerts A.L."/>
            <person name="Choi C."/>
            <person name="Clum A."/>
            <person name="LaButti K.M."/>
            <person name="Lindquist E.A."/>
            <person name="Yee Ngan C."/>
            <person name="Ohm R.A."/>
            <person name="Salamov A.A."/>
            <person name="Grigoriev I.V."/>
            <person name="Spatafora J.W."/>
            <person name="Berbee M.L."/>
        </authorList>
    </citation>
    <scope>NUCLEOTIDE SEQUENCE [LARGE SCALE GENOMIC DNA]</scope>
    <source>
        <strain evidence="2 3">NRRL 28638</strain>
    </source>
</reference>
<dbReference type="Pfam" id="PF00168">
    <property type="entry name" value="C2"/>
    <property type="match status" value="1"/>
</dbReference>
<dbReference type="AlphaFoldDB" id="A0A137P789"/>
<dbReference type="InterPro" id="IPR000008">
    <property type="entry name" value="C2_dom"/>
</dbReference>
<dbReference type="Gene3D" id="2.60.40.150">
    <property type="entry name" value="C2 domain"/>
    <property type="match status" value="1"/>
</dbReference>
<gene>
    <name evidence="2" type="ORF">CONCODRAFT_6501</name>
</gene>
<keyword evidence="3" id="KW-1185">Reference proteome</keyword>
<accession>A0A137P789</accession>
<organism evidence="2 3">
    <name type="scientific">Conidiobolus coronatus (strain ATCC 28846 / CBS 209.66 / NRRL 28638)</name>
    <name type="common">Delacroixia coronata</name>
    <dbReference type="NCBI Taxonomy" id="796925"/>
    <lineage>
        <taxon>Eukaryota</taxon>
        <taxon>Fungi</taxon>
        <taxon>Fungi incertae sedis</taxon>
        <taxon>Zoopagomycota</taxon>
        <taxon>Entomophthoromycotina</taxon>
        <taxon>Entomophthoromycetes</taxon>
        <taxon>Entomophthorales</taxon>
        <taxon>Ancylistaceae</taxon>
        <taxon>Conidiobolus</taxon>
    </lineage>
</organism>